<organism evidence="1 2">
    <name type="scientific">Spiroplasma citri</name>
    <dbReference type="NCBI Taxonomy" id="2133"/>
    <lineage>
        <taxon>Bacteria</taxon>
        <taxon>Bacillati</taxon>
        <taxon>Mycoplasmatota</taxon>
        <taxon>Mollicutes</taxon>
        <taxon>Entomoplasmatales</taxon>
        <taxon>Spiroplasmataceae</taxon>
        <taxon>Spiroplasma</taxon>
    </lineage>
</organism>
<keyword evidence="2" id="KW-1185">Reference proteome</keyword>
<dbReference type="Proteomes" id="UP001214629">
    <property type="component" value="Chromosome"/>
</dbReference>
<dbReference type="AlphaFoldDB" id="A0AAX3SYE6"/>
<gene>
    <name evidence="1" type="ORF">M0C40_09455</name>
</gene>
<name>A0AAX3SYE6_SPICI</name>
<evidence type="ECO:0000313" key="1">
    <source>
        <dbReference type="EMBL" id="WFG96284.1"/>
    </source>
</evidence>
<reference evidence="1 2" key="1">
    <citation type="submission" date="2022-04" db="EMBL/GenBank/DDBJ databases">
        <title>Whole genome of Spiroplasma citri.</title>
        <authorList>
            <person name="Khanchezar A."/>
            <person name="Izadpanah K."/>
            <person name="Taghavi M."/>
            <person name="Ghorbani A."/>
            <person name="Beven L."/>
        </authorList>
    </citation>
    <scope>NUCLEOTIDE SEQUENCE [LARGE SCALE GENOMIC DNA]</scope>
    <source>
        <strain evidence="1 2">D4</strain>
    </source>
</reference>
<sequence length="158" mass="18500">MFNQNFVEEPLAVYNSFQFAYNNKINLALDLTIPLFAFDNGDNNKAYAFYIRPNIGNLKPWFTPTCELTTAYKIDHEPNTKLLDFFKKRFSQFNFNFSMLKVYWNINNKKHCQITTELQASSSLIILKISQTQENIQSEGKLLFQPSVLIRINQIKLV</sequence>
<evidence type="ECO:0000313" key="2">
    <source>
        <dbReference type="Proteomes" id="UP001214629"/>
    </source>
</evidence>
<accession>A0AAX3SYE6</accession>
<dbReference type="EMBL" id="CP096246">
    <property type="protein sequence ID" value="WFG96284.1"/>
    <property type="molecule type" value="Genomic_DNA"/>
</dbReference>
<dbReference type="RefSeq" id="WP_277938629.1">
    <property type="nucleotide sequence ID" value="NZ_CP096246.1"/>
</dbReference>
<proteinExistence type="predicted"/>
<protein>
    <submittedName>
        <fullName evidence="1">Uncharacterized protein</fullName>
    </submittedName>
</protein>